<gene>
    <name evidence="1" type="ORF">CPELLU_LOCUS17217</name>
</gene>
<dbReference type="Proteomes" id="UP000789759">
    <property type="component" value="Unassembled WGS sequence"/>
</dbReference>
<evidence type="ECO:0000313" key="2">
    <source>
        <dbReference type="Proteomes" id="UP000789759"/>
    </source>
</evidence>
<accession>A0A9N9JSP4</accession>
<dbReference type="EMBL" id="CAJVQA010028248">
    <property type="protein sequence ID" value="CAG8794148.1"/>
    <property type="molecule type" value="Genomic_DNA"/>
</dbReference>
<evidence type="ECO:0000313" key="1">
    <source>
        <dbReference type="EMBL" id="CAG8794148.1"/>
    </source>
</evidence>
<reference evidence="1" key="1">
    <citation type="submission" date="2021-06" db="EMBL/GenBank/DDBJ databases">
        <authorList>
            <person name="Kallberg Y."/>
            <person name="Tangrot J."/>
            <person name="Rosling A."/>
        </authorList>
    </citation>
    <scope>NUCLEOTIDE SEQUENCE</scope>
    <source>
        <strain evidence="1">FL966</strain>
    </source>
</reference>
<feature type="non-terminal residue" evidence="1">
    <location>
        <position position="61"/>
    </location>
</feature>
<protein>
    <submittedName>
        <fullName evidence="1">21636_t:CDS:1</fullName>
    </submittedName>
</protein>
<dbReference type="OrthoDB" id="10324845at2759"/>
<proteinExistence type="predicted"/>
<name>A0A9N9JSP4_9GLOM</name>
<dbReference type="AlphaFoldDB" id="A0A9N9JSP4"/>
<comment type="caution">
    <text evidence="1">The sequence shown here is derived from an EMBL/GenBank/DDBJ whole genome shotgun (WGS) entry which is preliminary data.</text>
</comment>
<organism evidence="1 2">
    <name type="scientific">Cetraspora pellucida</name>
    <dbReference type="NCBI Taxonomy" id="1433469"/>
    <lineage>
        <taxon>Eukaryota</taxon>
        <taxon>Fungi</taxon>
        <taxon>Fungi incertae sedis</taxon>
        <taxon>Mucoromycota</taxon>
        <taxon>Glomeromycotina</taxon>
        <taxon>Glomeromycetes</taxon>
        <taxon>Diversisporales</taxon>
        <taxon>Gigasporaceae</taxon>
        <taxon>Cetraspora</taxon>
    </lineage>
</organism>
<keyword evidence="2" id="KW-1185">Reference proteome</keyword>
<sequence length="61" mass="6757">MYGSIKQTKNFETIARETIAFGHSLVQANNSSDLEIVIYEGDDMFPIKTVIASGEYDIING</sequence>